<reference evidence="1 2" key="1">
    <citation type="journal article" date="2013" name="Genome Announc.">
        <title>Genome Sequences of Three hpAfrica2 Strains of Helicobacter pylori.</title>
        <authorList>
            <person name="Duncan S.S."/>
            <person name="Bertoli M.T."/>
            <person name="Kersulyte D."/>
            <person name="Valk P.L."/>
            <person name="Tamma S."/>
            <person name="Segal I."/>
            <person name="McClain M.S."/>
            <person name="Cover T.L."/>
            <person name="Berg D.E."/>
        </authorList>
    </citation>
    <scope>NUCLEOTIDE SEQUENCE [LARGE SCALE GENOMIC DNA]</scope>
    <source>
        <strain evidence="1">SouthAfrica20</strain>
    </source>
</reference>
<dbReference type="Gene3D" id="3.20.20.70">
    <property type="entry name" value="Aldolase class I"/>
    <property type="match status" value="1"/>
</dbReference>
<dbReference type="EMBL" id="CP006691">
    <property type="protein sequence ID" value="AGT73256.1"/>
    <property type="molecule type" value="Genomic_DNA"/>
</dbReference>
<accession>T1U7C2</accession>
<sequence>MQLCVALDLEKKEDNLSLLQELKGLDLWAKVGLRSFIRDGAVF</sequence>
<dbReference type="InterPro" id="IPR013785">
    <property type="entry name" value="Aldolase_TIM"/>
</dbReference>
<organism evidence="1 2">
    <name type="scientific">Helicobacter pylori SouthAfrica20</name>
    <dbReference type="NCBI Taxonomy" id="1352356"/>
    <lineage>
        <taxon>Bacteria</taxon>
        <taxon>Pseudomonadati</taxon>
        <taxon>Campylobacterota</taxon>
        <taxon>Epsilonproteobacteria</taxon>
        <taxon>Campylobacterales</taxon>
        <taxon>Helicobacteraceae</taxon>
        <taxon>Helicobacter</taxon>
    </lineage>
</organism>
<evidence type="ECO:0000313" key="1">
    <source>
        <dbReference type="EMBL" id="AGT73256.1"/>
    </source>
</evidence>
<dbReference type="KEGG" id="hpys:HPSA20_0006"/>
<dbReference type="AlphaFoldDB" id="T1U7C2"/>
<dbReference type="HOGENOM" id="CLU_3234534_0_0_7"/>
<dbReference type="Proteomes" id="UP000015920">
    <property type="component" value="Chromosome"/>
</dbReference>
<proteinExistence type="predicted"/>
<protein>
    <submittedName>
        <fullName evidence="1">Orotidine 5'-phosphate decarboxylase / HUMPS family protein</fullName>
    </submittedName>
</protein>
<dbReference type="PATRIC" id="fig|1352356.3.peg.6"/>
<gene>
    <name evidence="1" type="ORF">HPSA20_0006</name>
</gene>
<evidence type="ECO:0000313" key="2">
    <source>
        <dbReference type="Proteomes" id="UP000015920"/>
    </source>
</evidence>
<name>T1U7C2_HELPX</name>